<dbReference type="InterPro" id="IPR052021">
    <property type="entry name" value="Type-I_RS_S_subunit"/>
</dbReference>
<organism evidence="5">
    <name type="scientific">marine sediment metagenome</name>
    <dbReference type="NCBI Taxonomy" id="412755"/>
    <lineage>
        <taxon>unclassified sequences</taxon>
        <taxon>metagenomes</taxon>
        <taxon>ecological metagenomes</taxon>
    </lineage>
</organism>
<comment type="caution">
    <text evidence="5">The sequence shown here is derived from an EMBL/GenBank/DDBJ whole genome shotgun (WGS) entry which is preliminary data.</text>
</comment>
<sequence>MQVKQDKMPQGWKETTLGKVAEFSNGRISPERFDSGKYEVFGSNGVIGLSDETNADANTIIIGRVGSYCGSLYLSKNKCWVTDNAIKAKANETSDSFYLYYLLTTQKLNSKAAGSGQPLINQEILNTIDVLLPPLPEQKAIAAILSSFDDKIELLRRQNKTLEKIAQTIFKEWFFNFIVNGEKLKVNSKTGLPEGWRVGRLTEMFDFMEGPGIRNWQYTESGRRFMNIRLIQNGDIDIKKANFISLEEAKTTYKHFHLQERDMVVSTSGTLGRSAIVRKEHLPLM</sequence>
<dbReference type="SUPFAM" id="SSF116734">
    <property type="entry name" value="DNA methylase specificity domain"/>
    <property type="match status" value="2"/>
</dbReference>
<dbReference type="Pfam" id="PF01420">
    <property type="entry name" value="Methylase_S"/>
    <property type="match status" value="1"/>
</dbReference>
<proteinExistence type="inferred from homology"/>
<dbReference type="InterPro" id="IPR044946">
    <property type="entry name" value="Restrct_endonuc_typeI_TRD_sf"/>
</dbReference>
<keyword evidence="3" id="KW-0238">DNA-binding</keyword>
<reference evidence="5" key="1">
    <citation type="journal article" date="2014" name="Front. Microbiol.">
        <title>High frequency of phylogenetically diverse reductive dehalogenase-homologous genes in deep subseafloor sedimentary metagenomes.</title>
        <authorList>
            <person name="Kawai M."/>
            <person name="Futagami T."/>
            <person name="Toyoda A."/>
            <person name="Takaki Y."/>
            <person name="Nishi S."/>
            <person name="Hori S."/>
            <person name="Arai W."/>
            <person name="Tsubouchi T."/>
            <person name="Morono Y."/>
            <person name="Uchiyama I."/>
            <person name="Ito T."/>
            <person name="Fujiyama A."/>
            <person name="Inagaki F."/>
            <person name="Takami H."/>
        </authorList>
    </citation>
    <scope>NUCLEOTIDE SEQUENCE</scope>
    <source>
        <strain evidence="5">Expedition CK06-06</strain>
    </source>
</reference>
<dbReference type="InterPro" id="IPR000055">
    <property type="entry name" value="Restrct_endonuc_typeI_TRD"/>
</dbReference>
<evidence type="ECO:0000259" key="4">
    <source>
        <dbReference type="Pfam" id="PF01420"/>
    </source>
</evidence>
<name>X1NPS1_9ZZZZ</name>
<feature type="non-terminal residue" evidence="5">
    <location>
        <position position="285"/>
    </location>
</feature>
<feature type="domain" description="Type I restriction modification DNA specificity" evidence="4">
    <location>
        <begin position="9"/>
        <end position="164"/>
    </location>
</feature>
<dbReference type="Gene3D" id="3.90.220.20">
    <property type="entry name" value="DNA methylase specificity domains"/>
    <property type="match status" value="1"/>
</dbReference>
<evidence type="ECO:0000256" key="1">
    <source>
        <dbReference type="ARBA" id="ARBA00010923"/>
    </source>
</evidence>
<dbReference type="GO" id="GO:0009307">
    <property type="term" value="P:DNA restriction-modification system"/>
    <property type="evidence" value="ECO:0007669"/>
    <property type="project" value="UniProtKB-KW"/>
</dbReference>
<evidence type="ECO:0000256" key="2">
    <source>
        <dbReference type="ARBA" id="ARBA00022747"/>
    </source>
</evidence>
<keyword evidence="2" id="KW-0680">Restriction system</keyword>
<dbReference type="CDD" id="cd17266">
    <property type="entry name" value="RMtype1_S_Sau1132ORF3780P-TRD2-CR2_like"/>
    <property type="match status" value="1"/>
</dbReference>
<protein>
    <recommendedName>
        <fullName evidence="4">Type I restriction modification DNA specificity domain-containing protein</fullName>
    </recommendedName>
</protein>
<dbReference type="GO" id="GO:0003677">
    <property type="term" value="F:DNA binding"/>
    <property type="evidence" value="ECO:0007669"/>
    <property type="project" value="UniProtKB-KW"/>
</dbReference>
<gene>
    <name evidence="5" type="ORF">S06H3_25283</name>
</gene>
<dbReference type="AlphaFoldDB" id="X1NPS1"/>
<evidence type="ECO:0000256" key="3">
    <source>
        <dbReference type="ARBA" id="ARBA00023125"/>
    </source>
</evidence>
<dbReference type="EMBL" id="BARV01014548">
    <property type="protein sequence ID" value="GAI32211.1"/>
    <property type="molecule type" value="Genomic_DNA"/>
</dbReference>
<dbReference type="PANTHER" id="PTHR30408:SF12">
    <property type="entry name" value="TYPE I RESTRICTION ENZYME MJAVIII SPECIFICITY SUBUNIT"/>
    <property type="match status" value="1"/>
</dbReference>
<evidence type="ECO:0000313" key="5">
    <source>
        <dbReference type="EMBL" id="GAI32211.1"/>
    </source>
</evidence>
<accession>X1NPS1</accession>
<dbReference type="Gene3D" id="1.10.287.1120">
    <property type="entry name" value="Bipartite methylase S protein"/>
    <property type="match status" value="1"/>
</dbReference>
<dbReference type="PANTHER" id="PTHR30408">
    <property type="entry name" value="TYPE-1 RESTRICTION ENZYME ECOKI SPECIFICITY PROTEIN"/>
    <property type="match status" value="1"/>
</dbReference>
<comment type="similarity">
    <text evidence="1">Belongs to the type-I restriction system S methylase family.</text>
</comment>